<dbReference type="CDD" id="cd07344">
    <property type="entry name" value="M48_yhfN_like"/>
    <property type="match status" value="1"/>
</dbReference>
<dbReference type="PANTHER" id="PTHR30399:SF1">
    <property type="entry name" value="UTP PYROPHOSPHATASE"/>
    <property type="match status" value="1"/>
</dbReference>
<protein>
    <submittedName>
        <fullName evidence="2">M48 family metallopeptidase</fullName>
    </submittedName>
</protein>
<dbReference type="AlphaFoldDB" id="A0A4S8FAP3"/>
<comment type="caution">
    <text evidence="2">The sequence shown here is derived from an EMBL/GenBank/DDBJ whole genome shotgun (WGS) entry which is preliminary data.</text>
</comment>
<evidence type="ECO:0000313" key="2">
    <source>
        <dbReference type="EMBL" id="THU04560.1"/>
    </source>
</evidence>
<dbReference type="EMBL" id="STFG01000002">
    <property type="protein sequence ID" value="THU04560.1"/>
    <property type="molecule type" value="Genomic_DNA"/>
</dbReference>
<keyword evidence="3" id="KW-1185">Reference proteome</keyword>
<dbReference type="PANTHER" id="PTHR30399">
    <property type="entry name" value="UNCHARACTERIZED PROTEIN YGJP"/>
    <property type="match status" value="1"/>
</dbReference>
<organism evidence="2 3">
    <name type="scientific">Lampropedia puyangensis</name>
    <dbReference type="NCBI Taxonomy" id="1330072"/>
    <lineage>
        <taxon>Bacteria</taxon>
        <taxon>Pseudomonadati</taxon>
        <taxon>Pseudomonadota</taxon>
        <taxon>Betaproteobacteria</taxon>
        <taxon>Burkholderiales</taxon>
        <taxon>Comamonadaceae</taxon>
        <taxon>Lampropedia</taxon>
    </lineage>
</organism>
<evidence type="ECO:0000313" key="3">
    <source>
        <dbReference type="Proteomes" id="UP000308917"/>
    </source>
</evidence>
<feature type="domain" description="YgjP-like metallopeptidase" evidence="1">
    <location>
        <begin position="60"/>
        <end position="133"/>
    </location>
</feature>
<evidence type="ECO:0000259" key="1">
    <source>
        <dbReference type="Pfam" id="PF01863"/>
    </source>
</evidence>
<dbReference type="OrthoDB" id="9811177at2"/>
<dbReference type="Proteomes" id="UP000308917">
    <property type="component" value="Unassembled WGS sequence"/>
</dbReference>
<feature type="domain" description="YgjP-like metallopeptidase" evidence="1">
    <location>
        <begin position="196"/>
        <end position="320"/>
    </location>
</feature>
<gene>
    <name evidence="2" type="ORF">E9531_04025</name>
</gene>
<dbReference type="InterPro" id="IPR002725">
    <property type="entry name" value="YgjP-like_metallopeptidase"/>
</dbReference>
<reference evidence="2 3" key="1">
    <citation type="journal article" date="2015" name="Antonie Van Leeuwenhoek">
        <title>Lampropedia puyangensis sp. nov., isolated from symptomatic bark of Populus ? euramericana canker and emended description of Lampropedia hyalina (Ehrenberg 1832) Lee et al. 2004.</title>
        <authorList>
            <person name="Li Y."/>
            <person name="Wang T."/>
            <person name="Piao C.G."/>
            <person name="Wang L.F."/>
            <person name="Tian G.Z."/>
            <person name="Zhu T.H."/>
            <person name="Guo M.W."/>
        </authorList>
    </citation>
    <scope>NUCLEOTIDE SEQUENCE [LARGE SCALE GENOMIC DNA]</scope>
    <source>
        <strain evidence="2 3">2-bin</strain>
    </source>
</reference>
<dbReference type="Gene3D" id="3.30.2010.10">
    <property type="entry name" value="Metalloproteases ('zincins'), catalytic domain"/>
    <property type="match status" value="1"/>
</dbReference>
<dbReference type="InterPro" id="IPR053136">
    <property type="entry name" value="UTP_pyrophosphatase-like"/>
</dbReference>
<accession>A0A4S8FAP3</accession>
<proteinExistence type="predicted"/>
<sequence>MAHDAALEQLNLGLFNDSEQVKLNQANRVWMHPQANRLVQLQLNGDVVRVGYCWAAAKRRTIGMQISAQGLQVRAPRWVSQTEIEATLQARARWIVQKLQQLQPTEQALGNAQRDWGDGTYLAWQGQWVRLALGFAGRKACLQVLPEPEPMEQGKRWVGAGAISVLPLPIESSSVEPCQNQAHSCANVQQHGTQPMVGHVLYLPVPLHAEPAAIAAAAQVWLRQQALQLLQARTAYFAPLMGVQPSRLSLTSASTRWGSASSTGAVRLHWRLAHMEPVLFDYVLVHELAHLHEMNHSDRFWAWVEHVQPEYAQHRQKLKQVRLEPWI</sequence>
<name>A0A4S8FAP3_9BURK</name>
<dbReference type="RefSeq" id="WP_136572456.1">
    <property type="nucleotide sequence ID" value="NZ_STFG01000002.1"/>
</dbReference>
<dbReference type="Pfam" id="PF01863">
    <property type="entry name" value="YgjP-like"/>
    <property type="match status" value="2"/>
</dbReference>